<dbReference type="Proteomes" id="UP000030647">
    <property type="component" value="Unassembled WGS sequence"/>
</dbReference>
<feature type="transmembrane region" description="Helical" evidence="1">
    <location>
        <begin position="72"/>
        <end position="97"/>
    </location>
</feature>
<evidence type="ECO:0000313" key="3">
    <source>
        <dbReference type="Proteomes" id="UP000030647"/>
    </source>
</evidence>
<accession>U4TRD9</accession>
<dbReference type="EMBL" id="KI271583">
    <property type="protein sequence ID" value="ERL66020.1"/>
    <property type="molecule type" value="Genomic_DNA"/>
</dbReference>
<protein>
    <recommendedName>
        <fullName evidence="4">DUF4870 domain-containing protein</fullName>
    </recommendedName>
</protein>
<evidence type="ECO:0000256" key="1">
    <source>
        <dbReference type="SAM" id="Phobius"/>
    </source>
</evidence>
<dbReference type="OrthoDB" id="2328241at2"/>
<dbReference type="HOGENOM" id="CLU_155713_0_0_9"/>
<evidence type="ECO:0000313" key="2">
    <source>
        <dbReference type="EMBL" id="ERL66020.1"/>
    </source>
</evidence>
<dbReference type="RefSeq" id="WP_022528397.1">
    <property type="nucleotide sequence ID" value="NZ_KI271583.1"/>
</dbReference>
<keyword evidence="1" id="KW-1133">Transmembrane helix</keyword>
<sequence length="105" mass="11100">MEEHKIVNGLSYLSIIFAPILFPLIVWVVADNGSDMVATAKRALLLHLIPTALTIVLAIFFIPVAITGGNMATSIVGIVLVAAAFAIDLAMVVYNIVLGVKILIA</sequence>
<dbReference type="AlphaFoldDB" id="U4TRD9"/>
<dbReference type="STRING" id="1231336.L248_1112"/>
<name>U4TRD9_9LACO</name>
<keyword evidence="1" id="KW-0812">Transmembrane</keyword>
<proteinExistence type="predicted"/>
<keyword evidence="3" id="KW-1185">Reference proteome</keyword>
<evidence type="ECO:0008006" key="4">
    <source>
        <dbReference type="Google" id="ProtNLM"/>
    </source>
</evidence>
<dbReference type="eggNOG" id="ENOG5032VBI">
    <property type="taxonomic scope" value="Bacteria"/>
</dbReference>
<reference evidence="3" key="1">
    <citation type="journal article" date="2013" name="Genome Announc.">
        <title>Whole-Genome Sequencing of Lactobacillus shenzhenensis Strain LY-73T.</title>
        <authorList>
            <person name="Lin Z."/>
            <person name="Liu Z."/>
            <person name="Yang R."/>
            <person name="Zou Y."/>
            <person name="Wan D."/>
            <person name="Chen J."/>
            <person name="Guo M."/>
            <person name="Zhao J."/>
            <person name="Fang C."/>
            <person name="Yang R."/>
            <person name="Liu F."/>
        </authorList>
    </citation>
    <scope>NUCLEOTIDE SEQUENCE [LARGE SCALE GENOMIC DNA]</scope>
    <source>
        <strain evidence="3">LY-73</strain>
    </source>
</reference>
<feature type="transmembrane region" description="Helical" evidence="1">
    <location>
        <begin position="42"/>
        <end position="66"/>
    </location>
</feature>
<organism evidence="2 3">
    <name type="scientific">Schleiferilactobacillus shenzhenensis LY-73</name>
    <dbReference type="NCBI Taxonomy" id="1231336"/>
    <lineage>
        <taxon>Bacteria</taxon>
        <taxon>Bacillati</taxon>
        <taxon>Bacillota</taxon>
        <taxon>Bacilli</taxon>
        <taxon>Lactobacillales</taxon>
        <taxon>Lactobacillaceae</taxon>
        <taxon>Schleiferilactobacillus</taxon>
    </lineage>
</organism>
<feature type="transmembrane region" description="Helical" evidence="1">
    <location>
        <begin position="12"/>
        <end position="30"/>
    </location>
</feature>
<gene>
    <name evidence="2" type="ORF">L248_1112</name>
</gene>
<keyword evidence="1" id="KW-0472">Membrane</keyword>